<dbReference type="SUPFAM" id="SSF81665">
    <property type="entry name" value="Calcium ATPase, transmembrane domain M"/>
    <property type="match status" value="1"/>
</dbReference>
<evidence type="ECO:0000256" key="5">
    <source>
        <dbReference type="ARBA" id="ARBA00023136"/>
    </source>
</evidence>
<evidence type="ECO:0000313" key="6">
    <source>
        <dbReference type="EMBL" id="ORY32655.1"/>
    </source>
</evidence>
<gene>
    <name evidence="6" type="ORF">LY90DRAFT_512197</name>
</gene>
<dbReference type="GO" id="GO:0000166">
    <property type="term" value="F:nucleotide binding"/>
    <property type="evidence" value="ECO:0007669"/>
    <property type="project" value="InterPro"/>
</dbReference>
<proteinExistence type="predicted"/>
<dbReference type="Gene3D" id="3.40.50.1000">
    <property type="entry name" value="HAD superfamily/HAD-like"/>
    <property type="match status" value="1"/>
</dbReference>
<dbReference type="SUPFAM" id="SSF81660">
    <property type="entry name" value="Metal cation-transporting ATPase, ATP-binding domain N"/>
    <property type="match status" value="1"/>
</dbReference>
<dbReference type="EMBL" id="MCOG01000163">
    <property type="protein sequence ID" value="ORY32655.1"/>
    <property type="molecule type" value="Genomic_DNA"/>
</dbReference>
<organism evidence="6 7">
    <name type="scientific">Neocallimastix californiae</name>
    <dbReference type="NCBI Taxonomy" id="1754190"/>
    <lineage>
        <taxon>Eukaryota</taxon>
        <taxon>Fungi</taxon>
        <taxon>Fungi incertae sedis</taxon>
        <taxon>Chytridiomycota</taxon>
        <taxon>Chytridiomycota incertae sedis</taxon>
        <taxon>Neocallimastigomycetes</taxon>
        <taxon>Neocallimastigales</taxon>
        <taxon>Neocallimastigaceae</taxon>
        <taxon>Neocallimastix</taxon>
    </lineage>
</organism>
<evidence type="ECO:0000256" key="3">
    <source>
        <dbReference type="ARBA" id="ARBA00022842"/>
    </source>
</evidence>
<dbReference type="Gene3D" id="3.40.1110.10">
    <property type="entry name" value="Calcium-transporting ATPase, cytoplasmic domain N"/>
    <property type="match status" value="1"/>
</dbReference>
<dbReference type="PRINTS" id="PR00121">
    <property type="entry name" value="NAKATPASE"/>
</dbReference>
<dbReference type="PANTHER" id="PTHR24093">
    <property type="entry name" value="CATION TRANSPORTING ATPASE"/>
    <property type="match status" value="1"/>
</dbReference>
<evidence type="ECO:0000256" key="2">
    <source>
        <dbReference type="ARBA" id="ARBA00022692"/>
    </source>
</evidence>
<name>A0A1Y2BEZ9_9FUNG</name>
<evidence type="ECO:0000313" key="7">
    <source>
        <dbReference type="Proteomes" id="UP000193920"/>
    </source>
</evidence>
<evidence type="ECO:0000256" key="4">
    <source>
        <dbReference type="ARBA" id="ARBA00022989"/>
    </source>
</evidence>
<dbReference type="STRING" id="1754190.A0A1Y2BEZ9"/>
<dbReference type="InterPro" id="IPR023214">
    <property type="entry name" value="HAD_sf"/>
</dbReference>
<keyword evidence="3" id="KW-0460">Magnesium</keyword>
<keyword evidence="7" id="KW-1185">Reference proteome</keyword>
<dbReference type="GO" id="GO:0005388">
    <property type="term" value="F:P-type calcium transporter activity"/>
    <property type="evidence" value="ECO:0007669"/>
    <property type="project" value="TreeGrafter"/>
</dbReference>
<dbReference type="InterPro" id="IPR023299">
    <property type="entry name" value="ATPase_P-typ_cyto_dom_N"/>
</dbReference>
<keyword evidence="5" id="KW-0472">Membrane</keyword>
<comment type="subcellular location">
    <subcellularLocation>
        <location evidence="1">Membrane</location>
    </subcellularLocation>
</comment>
<dbReference type="InterPro" id="IPR036412">
    <property type="entry name" value="HAD-like_sf"/>
</dbReference>
<dbReference type="AlphaFoldDB" id="A0A1Y2BEZ9"/>
<dbReference type="InterPro" id="IPR023298">
    <property type="entry name" value="ATPase_P-typ_TM_dom_sf"/>
</dbReference>
<evidence type="ECO:0000256" key="1">
    <source>
        <dbReference type="ARBA" id="ARBA00004370"/>
    </source>
</evidence>
<keyword evidence="2" id="KW-0812">Transmembrane</keyword>
<dbReference type="Gene3D" id="1.20.1110.10">
    <property type="entry name" value="Calcium-transporting ATPase, transmembrane domain"/>
    <property type="match status" value="2"/>
</dbReference>
<dbReference type="OrthoDB" id="116380at2759"/>
<dbReference type="SUPFAM" id="SSF56784">
    <property type="entry name" value="HAD-like"/>
    <property type="match status" value="1"/>
</dbReference>
<comment type="caution">
    <text evidence="6">The sequence shown here is derived from an EMBL/GenBank/DDBJ whole genome shotgun (WGS) entry which is preliminary data.</text>
</comment>
<keyword evidence="4" id="KW-1133">Transmembrane helix</keyword>
<dbReference type="PROSITE" id="PS00154">
    <property type="entry name" value="ATPASE_E1_E2"/>
    <property type="match status" value="1"/>
</dbReference>
<dbReference type="PANTHER" id="PTHR24093:SF506">
    <property type="entry name" value="CATION-TRANSPORTING ATPASE PMA1"/>
    <property type="match status" value="1"/>
</dbReference>
<sequence length="423" mass="47167">MAVGVRHMAKEKAIVRRLAALESLGQVTDICSDKTGTLTQIKMMVKSCYLGKEDFDVSGDGIIPEGKLLRKTPESNKKYTEEVSINEISSSARLYLANMKISGKVFGDPTEIALVVFSHKFGYTKEKIAEKFEFVMEQPFDAVVTQYLFLSKGASESDLSICNNYLSKDNQILPIHPGVGKLPQKFMMRFVSRGMRVLGLSYALRDSYDESMTREQTENDLIYISIIGMYDPPREESAISIRMYQEAGIIVRMATGDHLTTAKAIAAEIGIISKENMNKKNVVMVASDFDTMNPEDIDKKTYLPLVIARCTPQTKDTKIPLLIPFIAVVKKFVAMTDDNFVSIVSAIASGGRTFTNIGKFTLHILSGNVSEVVILVLSLFFKDQDISVFPMSPAQILYLNMITNSPIELTLDIEYAIKDVMHH</sequence>
<dbReference type="GO" id="GO:0005886">
    <property type="term" value="C:plasma membrane"/>
    <property type="evidence" value="ECO:0007669"/>
    <property type="project" value="TreeGrafter"/>
</dbReference>
<dbReference type="Proteomes" id="UP000193920">
    <property type="component" value="Unassembled WGS sequence"/>
</dbReference>
<dbReference type="PRINTS" id="PR00119">
    <property type="entry name" value="CATATPASE"/>
</dbReference>
<dbReference type="InterPro" id="IPR018303">
    <property type="entry name" value="ATPase_P-typ_P_site"/>
</dbReference>
<accession>A0A1Y2BEZ9</accession>
<reference evidence="6 7" key="1">
    <citation type="submission" date="2016-08" db="EMBL/GenBank/DDBJ databases">
        <title>A Parts List for Fungal Cellulosomes Revealed by Comparative Genomics.</title>
        <authorList>
            <consortium name="DOE Joint Genome Institute"/>
            <person name="Haitjema C.H."/>
            <person name="Gilmore S.P."/>
            <person name="Henske J.K."/>
            <person name="Solomon K.V."/>
            <person name="De Groot R."/>
            <person name="Kuo A."/>
            <person name="Mondo S.J."/>
            <person name="Salamov A.A."/>
            <person name="Labutti K."/>
            <person name="Zhao Z."/>
            <person name="Chiniquy J."/>
            <person name="Barry K."/>
            <person name="Brewer H.M."/>
            <person name="Purvine S.O."/>
            <person name="Wright A.T."/>
            <person name="Boxma B."/>
            <person name="Van Alen T."/>
            <person name="Hackstein J.H."/>
            <person name="Baker S.E."/>
            <person name="Grigoriev I.V."/>
            <person name="O'Malley M.A."/>
        </authorList>
    </citation>
    <scope>NUCLEOTIDE SEQUENCE [LARGE SCALE GENOMIC DNA]</scope>
    <source>
        <strain evidence="6 7">G1</strain>
    </source>
</reference>
<protein>
    <submittedName>
        <fullName evidence="6">Metal cation-transporting ATPase</fullName>
    </submittedName>
</protein>
<dbReference type="Pfam" id="PF13246">
    <property type="entry name" value="Cation_ATPase"/>
    <property type="match status" value="1"/>
</dbReference>